<feature type="region of interest" description="Disordered" evidence="1">
    <location>
        <begin position="1"/>
        <end position="27"/>
    </location>
</feature>
<name>A0ABV8TCQ1_9ACTN</name>
<dbReference type="Proteomes" id="UP001595824">
    <property type="component" value="Unassembled WGS sequence"/>
</dbReference>
<sequence>MTQPPGRTAHRDGDGCTGQHRTVDPEGADEIRYRVRRALTRADVGDWDETAVHAEWAAQHYGSPGEYRYDFTLSHYVREGLRTTARRATGTDYHPVPALDASVPLNDREAISLFERMAARRNLTGTSLERLRDLIVARLPLQSFLLHLHTEEPLRALRMWSHVQSTGRRHSQLLPLAFTAQLTIWATRATFGSETSTAWADLNSGSTPS</sequence>
<dbReference type="EMBL" id="JBHSDP010000011">
    <property type="protein sequence ID" value="MFC4328308.1"/>
    <property type="molecule type" value="Genomic_DNA"/>
</dbReference>
<gene>
    <name evidence="2" type="ORF">ACFPC0_10770</name>
</gene>
<evidence type="ECO:0000256" key="1">
    <source>
        <dbReference type="SAM" id="MobiDB-lite"/>
    </source>
</evidence>
<comment type="caution">
    <text evidence="2">The sequence shown here is derived from an EMBL/GenBank/DDBJ whole genome shotgun (WGS) entry which is preliminary data.</text>
</comment>
<protein>
    <submittedName>
        <fullName evidence="2">Uncharacterized protein</fullName>
    </submittedName>
</protein>
<organism evidence="2 3">
    <name type="scientific">Streptomyces andamanensis</name>
    <dbReference type="NCBI Taxonomy" id="1565035"/>
    <lineage>
        <taxon>Bacteria</taxon>
        <taxon>Bacillati</taxon>
        <taxon>Actinomycetota</taxon>
        <taxon>Actinomycetes</taxon>
        <taxon>Kitasatosporales</taxon>
        <taxon>Streptomycetaceae</taxon>
        <taxon>Streptomyces</taxon>
    </lineage>
</organism>
<reference evidence="3" key="1">
    <citation type="journal article" date="2019" name="Int. J. Syst. Evol. Microbiol.">
        <title>The Global Catalogue of Microorganisms (GCM) 10K type strain sequencing project: providing services to taxonomists for standard genome sequencing and annotation.</title>
        <authorList>
            <consortium name="The Broad Institute Genomics Platform"/>
            <consortium name="The Broad Institute Genome Sequencing Center for Infectious Disease"/>
            <person name="Wu L."/>
            <person name="Ma J."/>
        </authorList>
    </citation>
    <scope>NUCLEOTIDE SEQUENCE [LARGE SCALE GENOMIC DNA]</scope>
    <source>
        <strain evidence="3">PCU 347</strain>
    </source>
</reference>
<proteinExistence type="predicted"/>
<dbReference type="RefSeq" id="WP_381738474.1">
    <property type="nucleotide sequence ID" value="NZ_JBHSDP010000011.1"/>
</dbReference>
<accession>A0ABV8TCQ1</accession>
<evidence type="ECO:0000313" key="2">
    <source>
        <dbReference type="EMBL" id="MFC4328308.1"/>
    </source>
</evidence>
<keyword evidence="3" id="KW-1185">Reference proteome</keyword>
<evidence type="ECO:0000313" key="3">
    <source>
        <dbReference type="Proteomes" id="UP001595824"/>
    </source>
</evidence>